<dbReference type="InterPro" id="IPR005151">
    <property type="entry name" value="Tail-specific_protease"/>
</dbReference>
<dbReference type="OrthoDB" id="5480566at2"/>
<proteinExistence type="predicted"/>
<dbReference type="EMBL" id="VKKY01000003">
    <property type="protein sequence ID" value="KAA3436609.1"/>
    <property type="molecule type" value="Genomic_DNA"/>
</dbReference>
<dbReference type="Gene3D" id="3.30.750.44">
    <property type="match status" value="1"/>
</dbReference>
<dbReference type="GO" id="GO:0004175">
    <property type="term" value="F:endopeptidase activity"/>
    <property type="evidence" value="ECO:0007669"/>
    <property type="project" value="TreeGrafter"/>
</dbReference>
<accession>A0A5B6TC94</accession>
<dbReference type="GO" id="GO:0007165">
    <property type="term" value="P:signal transduction"/>
    <property type="evidence" value="ECO:0007669"/>
    <property type="project" value="TreeGrafter"/>
</dbReference>
<dbReference type="InterPro" id="IPR029045">
    <property type="entry name" value="ClpP/crotonase-like_dom_sf"/>
</dbReference>
<gene>
    <name evidence="2" type="ORF">FOA19_19690</name>
</gene>
<protein>
    <submittedName>
        <fullName evidence="2">Peptidase S41</fullName>
    </submittedName>
</protein>
<dbReference type="GO" id="GO:0006508">
    <property type="term" value="P:proteolysis"/>
    <property type="evidence" value="ECO:0007669"/>
    <property type="project" value="InterPro"/>
</dbReference>
<comment type="caution">
    <text evidence="2">The sequence shown here is derived from an EMBL/GenBank/DDBJ whole genome shotgun (WGS) entry which is preliminary data.</text>
</comment>
<evidence type="ECO:0000313" key="3">
    <source>
        <dbReference type="Proteomes" id="UP000324133"/>
    </source>
</evidence>
<evidence type="ECO:0000259" key="1">
    <source>
        <dbReference type="Pfam" id="PF03572"/>
    </source>
</evidence>
<dbReference type="Pfam" id="PF03572">
    <property type="entry name" value="Peptidase_S41"/>
    <property type="match status" value="1"/>
</dbReference>
<dbReference type="GO" id="GO:0030288">
    <property type="term" value="C:outer membrane-bounded periplasmic space"/>
    <property type="evidence" value="ECO:0007669"/>
    <property type="project" value="TreeGrafter"/>
</dbReference>
<dbReference type="SUPFAM" id="SSF52096">
    <property type="entry name" value="ClpP/crotonase"/>
    <property type="match status" value="1"/>
</dbReference>
<dbReference type="AlphaFoldDB" id="A0A5B6TC94"/>
<feature type="domain" description="Tail specific protease" evidence="1">
    <location>
        <begin position="286"/>
        <end position="494"/>
    </location>
</feature>
<sequence length="529" mass="60688">MKIAHLTGLNLAGQTIRVSGPCRFAAFNQLNPMKSKLLRRCLFSLFMLGSYPGLSQTTQTATDQQQQFSPAQLQEDLQFMHQVLNEAHPGMYRYTSKDRFDQLFDSVAQTLNRPMNQQEFFVAATPLITALKDGHIKWMPRERKHGQYFYNLEQLFPLQLHFTGEQAHLVKNLAGTTTIPLASEIVSINGLSIPALVDKLLPTVFFADGNSQAVKWLSLDNFLPFYYGTYIGASPSYEIAFKAPGSQEVKTAQIPAITLETIQELEKEREKHKESVIRVAYKDHNTALLRIENFNIYKNEMDVEKVMKDIFWQMNAKNTQNLIIDLRGNEGGIDKWGALLYSHITDKKFRYYDSMLVPKKEKFTFEKNIIWLPGMYPIYRKLISRTKGSNYTFRFKKTLREQKPQKNPFKGDVYVLTDGYSFSVTSEFCAIAHHHKRATFIGRETGGGYYGNTSGFHVPVKLPNTHLEIAIPQWNYFMAVSGYPHKDRGILPDHPVEYTAEDLIQKRDVDLEFTMNLIKSKRASSAQAK</sequence>
<dbReference type="Proteomes" id="UP000324133">
    <property type="component" value="Unassembled WGS sequence"/>
</dbReference>
<dbReference type="PANTHER" id="PTHR32060">
    <property type="entry name" value="TAIL-SPECIFIC PROTEASE"/>
    <property type="match status" value="1"/>
</dbReference>
<dbReference type="GO" id="GO:0008236">
    <property type="term" value="F:serine-type peptidase activity"/>
    <property type="evidence" value="ECO:0007669"/>
    <property type="project" value="InterPro"/>
</dbReference>
<reference evidence="2 3" key="1">
    <citation type="submission" date="2019-07" db="EMBL/GenBank/DDBJ databases">
        <title>Rufibacter sp. nov., isolated from lake sediment.</title>
        <authorList>
            <person name="Qu J.-H."/>
        </authorList>
    </citation>
    <scope>NUCLEOTIDE SEQUENCE [LARGE SCALE GENOMIC DNA]</scope>
    <source>
        <strain evidence="2 3">NBS58-1</strain>
    </source>
</reference>
<dbReference type="Gene3D" id="3.90.226.10">
    <property type="entry name" value="2-enoyl-CoA Hydratase, Chain A, domain 1"/>
    <property type="match status" value="1"/>
</dbReference>
<keyword evidence="3" id="KW-1185">Reference proteome</keyword>
<dbReference type="PANTHER" id="PTHR32060:SF30">
    <property type="entry name" value="CARBOXY-TERMINAL PROCESSING PROTEASE CTPA"/>
    <property type="match status" value="1"/>
</dbReference>
<organism evidence="2 3">
    <name type="scientific">Rufibacter hautae</name>
    <dbReference type="NCBI Taxonomy" id="2595005"/>
    <lineage>
        <taxon>Bacteria</taxon>
        <taxon>Pseudomonadati</taxon>
        <taxon>Bacteroidota</taxon>
        <taxon>Cytophagia</taxon>
        <taxon>Cytophagales</taxon>
        <taxon>Hymenobacteraceae</taxon>
        <taxon>Rufibacter</taxon>
    </lineage>
</organism>
<evidence type="ECO:0000313" key="2">
    <source>
        <dbReference type="EMBL" id="KAA3436609.1"/>
    </source>
</evidence>
<name>A0A5B6TC94_9BACT</name>